<dbReference type="PRINTS" id="PR01217">
    <property type="entry name" value="PRICHEXTENSN"/>
</dbReference>
<evidence type="ECO:0000313" key="3">
    <source>
        <dbReference type="Proteomes" id="UP001465976"/>
    </source>
</evidence>
<feature type="compositionally biased region" description="Pro residues" evidence="1">
    <location>
        <begin position="478"/>
        <end position="489"/>
    </location>
</feature>
<feature type="compositionally biased region" description="Low complexity" evidence="1">
    <location>
        <begin position="419"/>
        <end position="435"/>
    </location>
</feature>
<feature type="compositionally biased region" description="Basic and acidic residues" evidence="1">
    <location>
        <begin position="334"/>
        <end position="345"/>
    </location>
</feature>
<organism evidence="2 3">
    <name type="scientific">Marasmius crinis-equi</name>
    <dbReference type="NCBI Taxonomy" id="585013"/>
    <lineage>
        <taxon>Eukaryota</taxon>
        <taxon>Fungi</taxon>
        <taxon>Dikarya</taxon>
        <taxon>Basidiomycota</taxon>
        <taxon>Agaricomycotina</taxon>
        <taxon>Agaricomycetes</taxon>
        <taxon>Agaricomycetidae</taxon>
        <taxon>Agaricales</taxon>
        <taxon>Marasmiineae</taxon>
        <taxon>Marasmiaceae</taxon>
        <taxon>Marasmius</taxon>
    </lineage>
</organism>
<proteinExistence type="predicted"/>
<feature type="compositionally biased region" description="Low complexity" evidence="1">
    <location>
        <begin position="544"/>
        <end position="553"/>
    </location>
</feature>
<feature type="region of interest" description="Disordered" evidence="1">
    <location>
        <begin position="363"/>
        <end position="605"/>
    </location>
</feature>
<dbReference type="EMBL" id="JBAHYK010000690">
    <property type="protein sequence ID" value="KAL0571965.1"/>
    <property type="molecule type" value="Genomic_DNA"/>
</dbReference>
<reference evidence="2 3" key="1">
    <citation type="submission" date="2024-02" db="EMBL/GenBank/DDBJ databases">
        <title>A draft genome for the cacao thread blight pathogen Marasmius crinis-equi.</title>
        <authorList>
            <person name="Cohen S.P."/>
            <person name="Baruah I.K."/>
            <person name="Amoako-Attah I."/>
            <person name="Bukari Y."/>
            <person name="Meinhardt L.W."/>
            <person name="Bailey B.A."/>
        </authorList>
    </citation>
    <scope>NUCLEOTIDE SEQUENCE [LARGE SCALE GENOMIC DNA]</scope>
    <source>
        <strain evidence="2 3">GH-76</strain>
    </source>
</reference>
<keyword evidence="3" id="KW-1185">Reference proteome</keyword>
<protein>
    <submittedName>
        <fullName evidence="2">Uncharacterized protein</fullName>
    </submittedName>
</protein>
<feature type="region of interest" description="Disordered" evidence="1">
    <location>
        <begin position="105"/>
        <end position="320"/>
    </location>
</feature>
<dbReference type="Proteomes" id="UP001465976">
    <property type="component" value="Unassembled WGS sequence"/>
</dbReference>
<feature type="compositionally biased region" description="Pro residues" evidence="1">
    <location>
        <begin position="384"/>
        <end position="418"/>
    </location>
</feature>
<evidence type="ECO:0000256" key="1">
    <source>
        <dbReference type="SAM" id="MobiDB-lite"/>
    </source>
</evidence>
<feature type="compositionally biased region" description="Polar residues" evidence="1">
    <location>
        <begin position="494"/>
        <end position="507"/>
    </location>
</feature>
<feature type="compositionally biased region" description="Basic and acidic residues" evidence="1">
    <location>
        <begin position="179"/>
        <end position="194"/>
    </location>
</feature>
<feature type="compositionally biased region" description="Basic residues" evidence="1">
    <location>
        <begin position="129"/>
        <end position="152"/>
    </location>
</feature>
<name>A0ABR3F9P8_9AGAR</name>
<feature type="compositionally biased region" description="Polar residues" evidence="1">
    <location>
        <begin position="523"/>
        <end position="543"/>
    </location>
</feature>
<sequence>MSVIVELIIRYNARKFASIAQLDRKVFAERLRRDLDVLKLPHPPMANIKDISQDGIRFFWEPMPTNAPLHTLVKSVVLNQDEPEISERKRACGVELINLKVEKTRTSASDRMKRKRERDSPPTKPSRPYQRRRSRSYSRSPPRHRSARRSRSRSLDSGQGTVSKPHETHRLPLRSSHYVLDEKYPPPPRNERISRSWSHSPPRHGEPSRMMGRELYLPPEVHQKRGRFPTRPTHGKANHLDRMISDTTSLREANRARSPSLPDPGSRNTDGQARSHQRRRSRSPPSREPPRGPGTRRSFSPGAFDTGYLSSTGKVDSMRGLPVGYDFNTRQASRRSDPKPPRSVVKIEDIQASLMTISNSLTSEYLSDDDQESPQRTPSEESLPLPPAPTFLPKPPPLQLSPTAPNPASPSPSPPISTPPVASFISRGPPSLASPLPLPDPPTSFNDVTKVSATRSPSILPPIITRTSDVQKPAVELPTPPASALPTVPPTLASDHQVSTPSASSQDPPMPLKSSPRILLNSDAAQCSSTGNIGTRSSDTVTRSASSVVLSSSRMPETADGLAPKFNPISQTAYEKPRWKPISLRPRAQPSEATDSRNPEPIPVAPAIQQDKDVVAKLTRQLWDTRRNLMALSARGLAIENTLREMKKQEESRGIDKGFAQACDKLDIGAKKVGSWELQFKLKIMEGLLKEETRARMRAEMILADVLRECEEPSVVPKLYEMMVDVLGVEQETDAPMQTDSPDT</sequence>
<evidence type="ECO:0000313" key="2">
    <source>
        <dbReference type="EMBL" id="KAL0571965.1"/>
    </source>
</evidence>
<feature type="compositionally biased region" description="Polar residues" evidence="1">
    <location>
        <begin position="445"/>
        <end position="457"/>
    </location>
</feature>
<accession>A0ABR3F9P8</accession>
<feature type="compositionally biased region" description="Basic residues" evidence="1">
    <location>
        <begin position="224"/>
        <end position="237"/>
    </location>
</feature>
<comment type="caution">
    <text evidence="2">The sequence shown here is derived from an EMBL/GenBank/DDBJ whole genome shotgun (WGS) entry which is preliminary data.</text>
</comment>
<feature type="region of interest" description="Disordered" evidence="1">
    <location>
        <begin position="326"/>
        <end position="345"/>
    </location>
</feature>
<gene>
    <name evidence="2" type="ORF">V5O48_009991</name>
</gene>
<feature type="compositionally biased region" description="Basic and acidic residues" evidence="1">
    <location>
        <begin position="105"/>
        <end position="121"/>
    </location>
</feature>